<dbReference type="InterPro" id="IPR051326">
    <property type="entry name" value="Kynurenine-oxoglutarate_AT"/>
</dbReference>
<dbReference type="Pfam" id="PF00155">
    <property type="entry name" value="Aminotran_1_2"/>
    <property type="match status" value="1"/>
</dbReference>
<evidence type="ECO:0000313" key="8">
    <source>
        <dbReference type="Proteomes" id="UP000245489"/>
    </source>
</evidence>
<reference evidence="7 8" key="1">
    <citation type="submission" date="2018-05" db="EMBL/GenBank/DDBJ databases">
        <title>Genomic Encyclopedia of Archaeal and Bacterial Type Strains, Phase II (KMG-II): from individual species to whole genera.</title>
        <authorList>
            <person name="Goeker M."/>
        </authorList>
    </citation>
    <scope>NUCLEOTIDE SEQUENCE [LARGE SCALE GENOMIC DNA]</scope>
    <source>
        <strain evidence="7 8">DSM 22214</strain>
    </source>
</reference>
<dbReference type="PANTHER" id="PTHR43807">
    <property type="entry name" value="FI04487P"/>
    <property type="match status" value="1"/>
</dbReference>
<comment type="similarity">
    <text evidence="2">Belongs to the class-I pyridoxal-phosphate-dependent aminotransferase family.</text>
</comment>
<dbReference type="InterPro" id="IPR015424">
    <property type="entry name" value="PyrdxlP-dep_Trfase"/>
</dbReference>
<dbReference type="GO" id="GO:0016212">
    <property type="term" value="F:kynurenine-oxoglutarate transaminase activity"/>
    <property type="evidence" value="ECO:0007669"/>
    <property type="project" value="TreeGrafter"/>
</dbReference>
<organism evidence="7 8">
    <name type="scientific">Arcicella aurantiaca</name>
    <dbReference type="NCBI Taxonomy" id="591202"/>
    <lineage>
        <taxon>Bacteria</taxon>
        <taxon>Pseudomonadati</taxon>
        <taxon>Bacteroidota</taxon>
        <taxon>Cytophagia</taxon>
        <taxon>Cytophagales</taxon>
        <taxon>Flectobacillaceae</taxon>
        <taxon>Arcicella</taxon>
    </lineage>
</organism>
<gene>
    <name evidence="7" type="ORF">LV89_00377</name>
</gene>
<evidence type="ECO:0000259" key="6">
    <source>
        <dbReference type="Pfam" id="PF00155"/>
    </source>
</evidence>
<dbReference type="InterPro" id="IPR004839">
    <property type="entry name" value="Aminotransferase_I/II_large"/>
</dbReference>
<dbReference type="AlphaFoldDB" id="A0A316EGF9"/>
<accession>A0A316EGF9</accession>
<keyword evidence="5" id="KW-0663">Pyridoxal phosphate</keyword>
<name>A0A316EGF9_9BACT</name>
<sequence length="394" mass="44523">MAALNGFNRKKLGMNITSKQPNTGTTIFTVMSKLAADCGALNLSQGFPNFDCSPKLTDLVTHYLKKGMNQYAPMAGIQPFREVIAQKISDAYQINYHPDTEVTIVSGATEALYAAIVAVVHQGDEVILLEPCYDSYAPAVTLNGGTPVYVTLTPENGYKIDWNVVKSKITERTKLIILNTPHNPTGTVLSEDDLTQLAEIVRDTNIFLIGDEVYEHIIFDGREHWSLLRNPILQERSFICGSFGKTFHVTGWKIGYCLAPKALTEEFRKVHQWLTFSTVTPIQYALADFLKEPDNYLSIPKFYQEKRDKFLTCIKDSRFTYTPAHGSFFQCVNYQNITDEGDYDLAIRLTREIGVASIPVSVFYNQKNDYKILRFCFAKDDETLERAGEHLCKL</sequence>
<dbReference type="EMBL" id="QGGO01000002">
    <property type="protein sequence ID" value="PWK28824.1"/>
    <property type="molecule type" value="Genomic_DNA"/>
</dbReference>
<proteinExistence type="inferred from homology"/>
<dbReference type="Proteomes" id="UP000245489">
    <property type="component" value="Unassembled WGS sequence"/>
</dbReference>
<dbReference type="CDD" id="cd00609">
    <property type="entry name" value="AAT_like"/>
    <property type="match status" value="1"/>
</dbReference>
<dbReference type="FunFam" id="3.40.640.10:FF:000033">
    <property type="entry name" value="Aspartate aminotransferase"/>
    <property type="match status" value="1"/>
</dbReference>
<comment type="cofactor">
    <cofactor evidence="1">
        <name>pyridoxal 5'-phosphate</name>
        <dbReference type="ChEBI" id="CHEBI:597326"/>
    </cofactor>
</comment>
<evidence type="ECO:0000256" key="4">
    <source>
        <dbReference type="ARBA" id="ARBA00022679"/>
    </source>
</evidence>
<dbReference type="NCBIfam" id="NF009079">
    <property type="entry name" value="PRK12414.1"/>
    <property type="match status" value="1"/>
</dbReference>
<dbReference type="InterPro" id="IPR015421">
    <property type="entry name" value="PyrdxlP-dep_Trfase_major"/>
</dbReference>
<evidence type="ECO:0000313" key="7">
    <source>
        <dbReference type="EMBL" id="PWK28824.1"/>
    </source>
</evidence>
<protein>
    <submittedName>
        <fullName evidence="7">Methionine aminotransferase</fullName>
    </submittedName>
</protein>
<dbReference type="GO" id="GO:0030170">
    <property type="term" value="F:pyridoxal phosphate binding"/>
    <property type="evidence" value="ECO:0007669"/>
    <property type="project" value="InterPro"/>
</dbReference>
<dbReference type="GO" id="GO:0005737">
    <property type="term" value="C:cytoplasm"/>
    <property type="evidence" value="ECO:0007669"/>
    <property type="project" value="TreeGrafter"/>
</dbReference>
<feature type="domain" description="Aminotransferase class I/classII large" evidence="6">
    <location>
        <begin position="41"/>
        <end position="390"/>
    </location>
</feature>
<evidence type="ECO:0000256" key="5">
    <source>
        <dbReference type="ARBA" id="ARBA00022898"/>
    </source>
</evidence>
<dbReference type="NCBIfam" id="NF006569">
    <property type="entry name" value="PRK09082.1"/>
    <property type="match status" value="1"/>
</dbReference>
<dbReference type="PANTHER" id="PTHR43807:SF20">
    <property type="entry name" value="FI04487P"/>
    <property type="match status" value="1"/>
</dbReference>
<dbReference type="InterPro" id="IPR015422">
    <property type="entry name" value="PyrdxlP-dep_Trfase_small"/>
</dbReference>
<keyword evidence="4 7" id="KW-0808">Transferase</keyword>
<dbReference type="SUPFAM" id="SSF53383">
    <property type="entry name" value="PLP-dependent transferases"/>
    <property type="match status" value="1"/>
</dbReference>
<evidence type="ECO:0000256" key="1">
    <source>
        <dbReference type="ARBA" id="ARBA00001933"/>
    </source>
</evidence>
<keyword evidence="3 7" id="KW-0032">Aminotransferase</keyword>
<evidence type="ECO:0000256" key="2">
    <source>
        <dbReference type="ARBA" id="ARBA00007441"/>
    </source>
</evidence>
<evidence type="ECO:0000256" key="3">
    <source>
        <dbReference type="ARBA" id="ARBA00022576"/>
    </source>
</evidence>
<dbReference type="Gene3D" id="3.40.640.10">
    <property type="entry name" value="Type I PLP-dependent aspartate aminotransferase-like (Major domain)"/>
    <property type="match status" value="1"/>
</dbReference>
<dbReference type="Gene3D" id="3.90.1150.10">
    <property type="entry name" value="Aspartate Aminotransferase, domain 1"/>
    <property type="match status" value="1"/>
</dbReference>
<comment type="caution">
    <text evidence="7">The sequence shown here is derived from an EMBL/GenBank/DDBJ whole genome shotgun (WGS) entry which is preliminary data.</text>
</comment>
<keyword evidence="8" id="KW-1185">Reference proteome</keyword>